<feature type="domain" description="YhfX-like C-terminal" evidence="2">
    <location>
        <begin position="280"/>
        <end position="374"/>
    </location>
</feature>
<dbReference type="EMBL" id="CP016415">
    <property type="protein sequence ID" value="ANU38958.1"/>
    <property type="molecule type" value="Genomic_DNA"/>
</dbReference>
<dbReference type="Gene3D" id="2.40.37.30">
    <property type="match status" value="2"/>
</dbReference>
<evidence type="ECO:0000313" key="3">
    <source>
        <dbReference type="EMBL" id="ANU38958.1"/>
    </source>
</evidence>
<dbReference type="Proteomes" id="UP000092528">
    <property type="component" value="Chromosome 2"/>
</dbReference>
<accession>A0A1C7FGR5</accession>
<dbReference type="Pfam" id="PF21279">
    <property type="entry name" value="YhfX-like_C"/>
    <property type="match status" value="1"/>
</dbReference>
<evidence type="ECO:0000313" key="4">
    <source>
        <dbReference type="Proteomes" id="UP000092528"/>
    </source>
</evidence>
<sequence length="402" mass="44113">MFLEALQKQNPALINAAFSLFKQGKLLPDTTVIDVDQLLENAQQIKQDADRYGIKLFAMTKQIGRNPLLAKLLVEECCFDGIVCVDFKEARLMAAHGLPIANVGHLVQPPTNMVERLVGQIRPQVITVYSLEKAQQISDAAVKYGVNQALLLKFFHRRDRLYTNQESGFPLSDLDAVVSEIEAMPNITLAGVTHFPCFLYDSASGKTEPTPNLTTLVETKTALEKLGYTNLQINAPSATSCETMPLLAAHHCTHGEPGHALTGTIPANIHGEKREKVAMLYLSEISHHYGNDSYCFAGGYYRRGALENGLLPTESSYQKVSVYNDDADSIDYHLRLSGLYPIGTPVVMAYRTQVFVTRSDVALITGVSSGQPQIIAIYDALGNPVEGSPAASYERRTEVNHG</sequence>
<dbReference type="Pfam" id="PF01168">
    <property type="entry name" value="Ala_racemase_N"/>
    <property type="match status" value="1"/>
</dbReference>
<keyword evidence="4" id="KW-1185">Reference proteome</keyword>
<evidence type="ECO:0000259" key="2">
    <source>
        <dbReference type="Pfam" id="PF21279"/>
    </source>
</evidence>
<dbReference type="GeneID" id="96874128"/>
<organism evidence="3 4">
    <name type="scientific">Vibrio scophthalmi</name>
    <dbReference type="NCBI Taxonomy" id="45658"/>
    <lineage>
        <taxon>Bacteria</taxon>
        <taxon>Pseudomonadati</taxon>
        <taxon>Pseudomonadota</taxon>
        <taxon>Gammaproteobacteria</taxon>
        <taxon>Vibrionales</taxon>
        <taxon>Vibrionaceae</taxon>
        <taxon>Vibrio</taxon>
    </lineage>
</organism>
<name>A0A1C7FGR5_9VIBR</name>
<dbReference type="InterPro" id="IPR029066">
    <property type="entry name" value="PLP-binding_barrel"/>
</dbReference>
<dbReference type="InterPro" id="IPR048449">
    <property type="entry name" value="YhfX-like_C"/>
</dbReference>
<protein>
    <submittedName>
        <fullName evidence="3">Uncharacterized protein</fullName>
    </submittedName>
</protein>
<dbReference type="InterPro" id="IPR001608">
    <property type="entry name" value="Ala_racemase_N"/>
</dbReference>
<dbReference type="CDD" id="cd06811">
    <property type="entry name" value="PLPDE_III_yhfX_like"/>
    <property type="match status" value="1"/>
</dbReference>
<evidence type="ECO:0000259" key="1">
    <source>
        <dbReference type="Pfam" id="PF01168"/>
    </source>
</evidence>
<dbReference type="AlphaFoldDB" id="A0A1C7FGR5"/>
<proteinExistence type="predicted"/>
<dbReference type="RefSeq" id="WP_065546585.1">
    <property type="nucleotide sequence ID" value="NZ_CP016415.1"/>
</dbReference>
<dbReference type="SUPFAM" id="SSF51419">
    <property type="entry name" value="PLP-binding barrel"/>
    <property type="match status" value="1"/>
</dbReference>
<reference evidence="3 4" key="1">
    <citation type="submission" date="2016-07" db="EMBL/GenBank/DDBJ databases">
        <title>Genome sequencing of Vibrio scophthalmi strain VS-05, an isolated from Paralichthys olivaceus.</title>
        <authorList>
            <person name="Han H.-J."/>
        </authorList>
    </citation>
    <scope>NUCLEOTIDE SEQUENCE [LARGE SCALE GENOMIC DNA]</scope>
    <source>
        <strain evidence="3 4">VS-05</strain>
    </source>
</reference>
<dbReference type="PATRIC" id="fig|45658.7.peg.3890"/>
<gene>
    <name evidence="3" type="ORF">VSVS05_03922</name>
</gene>
<feature type="domain" description="Alanine racemase N-terminal" evidence="1">
    <location>
        <begin position="33"/>
        <end position="266"/>
    </location>
</feature>